<dbReference type="InterPro" id="IPR006003">
    <property type="entry name" value="FGGY_RbtK-like"/>
</dbReference>
<dbReference type="GO" id="GO:0019321">
    <property type="term" value="P:pentose metabolic process"/>
    <property type="evidence" value="ECO:0007669"/>
    <property type="project" value="TreeGrafter"/>
</dbReference>
<dbReference type="Gene3D" id="1.20.58.2240">
    <property type="match status" value="1"/>
</dbReference>
<dbReference type="EMBL" id="SOZD01000002">
    <property type="protein sequence ID" value="TFF25026.1"/>
    <property type="molecule type" value="Genomic_DNA"/>
</dbReference>
<feature type="domain" description="Carbohydrate kinase FGGY C-terminal" evidence="5">
    <location>
        <begin position="281"/>
        <end position="488"/>
    </location>
</feature>
<reference evidence="6 7" key="1">
    <citation type="submission" date="2019-03" db="EMBL/GenBank/DDBJ databases">
        <title>Jiella endophytica sp. nov., a novel endophytic bacterium isolated from root of Ficus microcarpa Linn. f.</title>
        <authorList>
            <person name="Tuo L."/>
        </authorList>
    </citation>
    <scope>NUCLEOTIDE SEQUENCE [LARGE SCALE GENOMIC DNA]</scope>
    <source>
        <strain evidence="6 7">CBS5Q-3</strain>
    </source>
</reference>
<accession>A0A4Y8RNV7</accession>
<dbReference type="FunFam" id="3.30.420.40:FF:000101">
    <property type="entry name" value="FGGY carbohydrate kinase domain-containing protein"/>
    <property type="match status" value="1"/>
</dbReference>
<dbReference type="InterPro" id="IPR000577">
    <property type="entry name" value="Carb_kinase_FGGY"/>
</dbReference>
<protein>
    <submittedName>
        <fullName evidence="6">Ribulokinase</fullName>
    </submittedName>
</protein>
<name>A0A4Y8RNV7_9HYPH</name>
<dbReference type="CDD" id="cd07782">
    <property type="entry name" value="ASKHA_NBD_FGGY_D-RBK"/>
    <property type="match status" value="1"/>
</dbReference>
<dbReference type="PIRSF" id="PIRSF000538">
    <property type="entry name" value="GlpK"/>
    <property type="match status" value="1"/>
</dbReference>
<keyword evidence="3 6" id="KW-0418">Kinase</keyword>
<comment type="caution">
    <text evidence="6">The sequence shown here is derived from an EMBL/GenBank/DDBJ whole genome shotgun (WGS) entry which is preliminary data.</text>
</comment>
<dbReference type="GO" id="GO:0005737">
    <property type="term" value="C:cytoplasm"/>
    <property type="evidence" value="ECO:0007669"/>
    <property type="project" value="TreeGrafter"/>
</dbReference>
<dbReference type="Proteomes" id="UP000298179">
    <property type="component" value="Unassembled WGS sequence"/>
</dbReference>
<dbReference type="PANTHER" id="PTHR43435:SF4">
    <property type="entry name" value="FGGY CARBOHYDRATE KINASE DOMAIN-CONTAINING PROTEIN"/>
    <property type="match status" value="1"/>
</dbReference>
<dbReference type="GO" id="GO:0019150">
    <property type="term" value="F:D-ribulokinase activity"/>
    <property type="evidence" value="ECO:0007669"/>
    <property type="project" value="TreeGrafter"/>
</dbReference>
<dbReference type="OrthoDB" id="9805576at2"/>
<evidence type="ECO:0000313" key="6">
    <source>
        <dbReference type="EMBL" id="TFF25026.1"/>
    </source>
</evidence>
<dbReference type="AlphaFoldDB" id="A0A4Y8RNV7"/>
<evidence type="ECO:0000259" key="4">
    <source>
        <dbReference type="Pfam" id="PF00370"/>
    </source>
</evidence>
<dbReference type="InterPro" id="IPR018484">
    <property type="entry name" value="FGGY_N"/>
</dbReference>
<dbReference type="Pfam" id="PF00370">
    <property type="entry name" value="FGGY_N"/>
    <property type="match status" value="1"/>
</dbReference>
<organism evidence="6 7">
    <name type="scientific">Jiella endophytica</name>
    <dbReference type="NCBI Taxonomy" id="2558362"/>
    <lineage>
        <taxon>Bacteria</taxon>
        <taxon>Pseudomonadati</taxon>
        <taxon>Pseudomonadota</taxon>
        <taxon>Alphaproteobacteria</taxon>
        <taxon>Hyphomicrobiales</taxon>
        <taxon>Aurantimonadaceae</taxon>
        <taxon>Jiella</taxon>
    </lineage>
</organism>
<evidence type="ECO:0000313" key="7">
    <source>
        <dbReference type="Proteomes" id="UP000298179"/>
    </source>
</evidence>
<dbReference type="PANTHER" id="PTHR43435">
    <property type="entry name" value="RIBULOKINASE"/>
    <property type="match status" value="1"/>
</dbReference>
<evidence type="ECO:0000256" key="3">
    <source>
        <dbReference type="ARBA" id="ARBA00022777"/>
    </source>
</evidence>
<dbReference type="Pfam" id="PF02782">
    <property type="entry name" value="FGGY_C"/>
    <property type="match status" value="1"/>
</dbReference>
<dbReference type="InterPro" id="IPR043129">
    <property type="entry name" value="ATPase_NBD"/>
</dbReference>
<evidence type="ECO:0000256" key="1">
    <source>
        <dbReference type="ARBA" id="ARBA00009156"/>
    </source>
</evidence>
<keyword evidence="7" id="KW-1185">Reference proteome</keyword>
<gene>
    <name evidence="6" type="ORF">E3C22_06490</name>
</gene>
<sequence length="547" mass="58071">MAEAYLGIDVGTGSARAGLFDRAGQLLAAAKRPIRLWREDPNIFEQSSDDIWRAICESVREVVAKAGLRLDEVKGLGFDATCSMVVLDANARPLTVSRSGDHTRNVIVWMDHRALDQTARINATGHKVLRYVGGRISPEMETPKLLWLKEKLPETYRRAGHFFDLADFLSFRATGSVSRSVCTLTCKWTYLAHERRFDADYFRAVGLDDLAEEGFARIGTEVVDIATPLGHGLTSQAADELGLAPGTPVGASLIDAHAGGVGTAGGASASGETADPTAELAFIMGTSSCTMTLTREPTFVDGVWGPYLGAMIPGYWLLEGGQSAYGAALDYLIALHPAYPAAERAAEMAGRSVLDHLEQRALEMAGSLEAAAFLGADLTVVPEFLGNRSPEADPHARGAIAGLTLASSEESLVRLFVATLCGLCYGTRQIVEANRAKGLRLGTIVASGGAAHSALLRRLLADATGLSVALPETPEPVLLGSAMVGAVAGKAFADLRGAAANMCRAGDVLAPQTGAVADFHAAKYEAYRLLQQTERQTRAIMRPYSKP</sequence>
<dbReference type="InterPro" id="IPR018485">
    <property type="entry name" value="FGGY_C"/>
</dbReference>
<evidence type="ECO:0000259" key="5">
    <source>
        <dbReference type="Pfam" id="PF02782"/>
    </source>
</evidence>
<dbReference type="Gene3D" id="3.30.420.40">
    <property type="match status" value="1"/>
</dbReference>
<evidence type="ECO:0000256" key="2">
    <source>
        <dbReference type="ARBA" id="ARBA00022679"/>
    </source>
</evidence>
<keyword evidence="2" id="KW-0808">Transferase</keyword>
<comment type="similarity">
    <text evidence="1">Belongs to the FGGY kinase family.</text>
</comment>
<dbReference type="SUPFAM" id="SSF53067">
    <property type="entry name" value="Actin-like ATPase domain"/>
    <property type="match status" value="2"/>
</dbReference>
<feature type="domain" description="Carbohydrate kinase FGGY N-terminal" evidence="4">
    <location>
        <begin position="5"/>
        <end position="262"/>
    </location>
</feature>
<proteinExistence type="inferred from homology"/>
<dbReference type="NCBIfam" id="TIGR01315">
    <property type="entry name" value="5C_CHO_kinase"/>
    <property type="match status" value="1"/>
</dbReference>
<dbReference type="RefSeq" id="WP_134761195.1">
    <property type="nucleotide sequence ID" value="NZ_SOZD01000002.1"/>
</dbReference>